<feature type="compositionally biased region" description="Basic and acidic residues" evidence="1">
    <location>
        <begin position="240"/>
        <end position="249"/>
    </location>
</feature>
<dbReference type="Pfam" id="PF26446">
    <property type="entry name" value="DUF8125"/>
    <property type="match status" value="1"/>
</dbReference>
<dbReference type="RefSeq" id="WP_382183997.1">
    <property type="nucleotide sequence ID" value="NZ_JBHSZI010000001.1"/>
</dbReference>
<keyword evidence="2" id="KW-0472">Membrane</keyword>
<feature type="compositionally biased region" description="Basic and acidic residues" evidence="1">
    <location>
        <begin position="221"/>
        <end position="233"/>
    </location>
</feature>
<dbReference type="InterPro" id="IPR058438">
    <property type="entry name" value="DUF8125"/>
</dbReference>
<feature type="compositionally biased region" description="Basic and acidic residues" evidence="1">
    <location>
        <begin position="197"/>
        <end position="206"/>
    </location>
</feature>
<evidence type="ECO:0000313" key="5">
    <source>
        <dbReference type="Proteomes" id="UP001596445"/>
    </source>
</evidence>
<feature type="transmembrane region" description="Helical" evidence="2">
    <location>
        <begin position="56"/>
        <end position="76"/>
    </location>
</feature>
<protein>
    <recommendedName>
        <fullName evidence="3">DUF8125 domain-containing protein</fullName>
    </recommendedName>
</protein>
<name>A0ABD5VZ48_9EURY</name>
<feature type="region of interest" description="Disordered" evidence="1">
    <location>
        <begin position="197"/>
        <end position="249"/>
    </location>
</feature>
<keyword evidence="2" id="KW-0812">Transmembrane</keyword>
<dbReference type="Proteomes" id="UP001596445">
    <property type="component" value="Unassembled WGS sequence"/>
</dbReference>
<feature type="domain" description="DUF8125" evidence="3">
    <location>
        <begin position="160"/>
        <end position="235"/>
    </location>
</feature>
<evidence type="ECO:0000256" key="1">
    <source>
        <dbReference type="SAM" id="MobiDB-lite"/>
    </source>
</evidence>
<keyword evidence="2" id="KW-1133">Transmembrane helix</keyword>
<sequence>MTDQDHDLEDRALDALDSVRQTADENSQIIIGFLGVVALLSLTGIISLSVPAWWPLVPWMIAAAAVTAVGAGIYIWKLVPEEEGILLVSLRADEPGGEIWELSEDEFEAMDTVGELNQWDNSPRRVYEVRDYLDDANQARANWREAKPASAILSERTPSDAMEQVAELREVYEPEAAKARRLRRRIRGIVRRLDRERTEARDRQLDEATGLEDIDAPTIDEILKKELPEDLHPHAGGGRRGREDERTSR</sequence>
<proteinExistence type="predicted"/>
<keyword evidence="5" id="KW-1185">Reference proteome</keyword>
<organism evidence="4 5">
    <name type="scientific">Halovenus salina</name>
    <dbReference type="NCBI Taxonomy" id="1510225"/>
    <lineage>
        <taxon>Archaea</taxon>
        <taxon>Methanobacteriati</taxon>
        <taxon>Methanobacteriota</taxon>
        <taxon>Stenosarchaea group</taxon>
        <taxon>Halobacteria</taxon>
        <taxon>Halobacteriales</taxon>
        <taxon>Haloarculaceae</taxon>
        <taxon>Halovenus</taxon>
    </lineage>
</organism>
<evidence type="ECO:0000256" key="2">
    <source>
        <dbReference type="SAM" id="Phobius"/>
    </source>
</evidence>
<reference evidence="4 5" key="1">
    <citation type="journal article" date="2019" name="Int. J. Syst. Evol. Microbiol.">
        <title>The Global Catalogue of Microorganisms (GCM) 10K type strain sequencing project: providing services to taxonomists for standard genome sequencing and annotation.</title>
        <authorList>
            <consortium name="The Broad Institute Genomics Platform"/>
            <consortium name="The Broad Institute Genome Sequencing Center for Infectious Disease"/>
            <person name="Wu L."/>
            <person name="Ma J."/>
        </authorList>
    </citation>
    <scope>NUCLEOTIDE SEQUENCE [LARGE SCALE GENOMIC DNA]</scope>
    <source>
        <strain evidence="4 5">JCM 30072</strain>
    </source>
</reference>
<dbReference type="AlphaFoldDB" id="A0ABD5VZ48"/>
<evidence type="ECO:0000259" key="3">
    <source>
        <dbReference type="Pfam" id="PF26447"/>
    </source>
</evidence>
<accession>A0ABD5VZ48</accession>
<gene>
    <name evidence="4" type="ORF">ACFQQG_02385</name>
</gene>
<comment type="caution">
    <text evidence="4">The sequence shown here is derived from an EMBL/GenBank/DDBJ whole genome shotgun (WGS) entry which is preliminary data.</text>
</comment>
<dbReference type="InterPro" id="IPR058439">
    <property type="entry name" value="DUF8126"/>
</dbReference>
<feature type="transmembrane region" description="Helical" evidence="2">
    <location>
        <begin position="29"/>
        <end position="50"/>
    </location>
</feature>
<dbReference type="EMBL" id="JBHSZI010000001">
    <property type="protein sequence ID" value="MFC7057236.1"/>
    <property type="molecule type" value="Genomic_DNA"/>
</dbReference>
<evidence type="ECO:0000313" key="4">
    <source>
        <dbReference type="EMBL" id="MFC7057236.1"/>
    </source>
</evidence>
<dbReference type="Pfam" id="PF26447">
    <property type="entry name" value="DUF8126"/>
    <property type="match status" value="1"/>
</dbReference>